<sequence length="120" mass="13479">MEESNSPSGRAAQRTTSLEPGVEYDQGSSHESRGRPQRGRGRRFLARYRGKREARDVRFIAVNTSPVARQPLPLPLPHELHRWSSTIGGPLLTRLQELSRLYRYPAVSSRSLPPFAADGD</sequence>
<gene>
    <name evidence="2" type="ORF">AXG93_1333s1140</name>
</gene>
<reference evidence="2" key="1">
    <citation type="submission" date="2016-03" db="EMBL/GenBank/DDBJ databases">
        <title>Mechanisms controlling the formation of the plant cell surface in tip-growing cells are functionally conserved among land plants.</title>
        <authorList>
            <person name="Honkanen S."/>
            <person name="Jones V.A."/>
            <person name="Morieri G."/>
            <person name="Champion C."/>
            <person name="Hetherington A.J."/>
            <person name="Kelly S."/>
            <person name="Saint-Marcoux D."/>
            <person name="Proust H."/>
            <person name="Prescott H."/>
            <person name="Dolan L."/>
        </authorList>
    </citation>
    <scope>NUCLEOTIDE SEQUENCE [LARGE SCALE GENOMIC DNA]</scope>
    <source>
        <tissue evidence="2">Whole gametophyte</tissue>
    </source>
</reference>
<protein>
    <submittedName>
        <fullName evidence="2">Uncharacterized protein</fullName>
    </submittedName>
</protein>
<feature type="compositionally biased region" description="Basic residues" evidence="1">
    <location>
        <begin position="35"/>
        <end position="47"/>
    </location>
</feature>
<dbReference type="EMBL" id="LVLJ01000299">
    <property type="protein sequence ID" value="OAE34932.1"/>
    <property type="molecule type" value="Genomic_DNA"/>
</dbReference>
<evidence type="ECO:0000313" key="2">
    <source>
        <dbReference type="EMBL" id="OAE34932.1"/>
    </source>
</evidence>
<dbReference type="Proteomes" id="UP000077202">
    <property type="component" value="Unassembled WGS sequence"/>
</dbReference>
<dbReference type="AlphaFoldDB" id="A0A176WRM2"/>
<evidence type="ECO:0000256" key="1">
    <source>
        <dbReference type="SAM" id="MobiDB-lite"/>
    </source>
</evidence>
<feature type="region of interest" description="Disordered" evidence="1">
    <location>
        <begin position="1"/>
        <end position="47"/>
    </location>
</feature>
<accession>A0A176WRM2</accession>
<organism evidence="2 3">
    <name type="scientific">Marchantia polymorpha subsp. ruderalis</name>
    <dbReference type="NCBI Taxonomy" id="1480154"/>
    <lineage>
        <taxon>Eukaryota</taxon>
        <taxon>Viridiplantae</taxon>
        <taxon>Streptophyta</taxon>
        <taxon>Embryophyta</taxon>
        <taxon>Marchantiophyta</taxon>
        <taxon>Marchantiopsida</taxon>
        <taxon>Marchantiidae</taxon>
        <taxon>Marchantiales</taxon>
        <taxon>Marchantiaceae</taxon>
        <taxon>Marchantia</taxon>
    </lineage>
</organism>
<comment type="caution">
    <text evidence="2">The sequence shown here is derived from an EMBL/GenBank/DDBJ whole genome shotgun (WGS) entry which is preliminary data.</text>
</comment>
<proteinExistence type="predicted"/>
<evidence type="ECO:0000313" key="3">
    <source>
        <dbReference type="Proteomes" id="UP000077202"/>
    </source>
</evidence>
<feature type="compositionally biased region" description="Polar residues" evidence="1">
    <location>
        <begin position="1"/>
        <end position="18"/>
    </location>
</feature>
<name>A0A176WRM2_MARPO</name>
<keyword evidence="3" id="KW-1185">Reference proteome</keyword>